<dbReference type="GO" id="GO:0003735">
    <property type="term" value="F:structural constituent of ribosome"/>
    <property type="evidence" value="ECO:0007669"/>
    <property type="project" value="InterPro"/>
</dbReference>
<sequence length="67" mass="7887">MVHVDNLITDIIKKYRYMLHFVYDHLPINASSTTGGNKSTEIRNFFGEQRVKDELVLDRWKLMTLSS</sequence>
<protein>
    <submittedName>
        <fullName evidence="1">Uncharacterized protein</fullName>
    </submittedName>
</protein>
<evidence type="ECO:0000313" key="2">
    <source>
        <dbReference type="Proteomes" id="UP000824120"/>
    </source>
</evidence>
<organism evidence="1 2">
    <name type="scientific">Solanum commersonii</name>
    <name type="common">Commerson's wild potato</name>
    <name type="synonym">Commerson's nightshade</name>
    <dbReference type="NCBI Taxonomy" id="4109"/>
    <lineage>
        <taxon>Eukaryota</taxon>
        <taxon>Viridiplantae</taxon>
        <taxon>Streptophyta</taxon>
        <taxon>Embryophyta</taxon>
        <taxon>Tracheophyta</taxon>
        <taxon>Spermatophyta</taxon>
        <taxon>Magnoliopsida</taxon>
        <taxon>eudicotyledons</taxon>
        <taxon>Gunneridae</taxon>
        <taxon>Pentapetalae</taxon>
        <taxon>asterids</taxon>
        <taxon>lamiids</taxon>
        <taxon>Solanales</taxon>
        <taxon>Solanaceae</taxon>
        <taxon>Solanoideae</taxon>
        <taxon>Solaneae</taxon>
        <taxon>Solanum</taxon>
    </lineage>
</organism>
<dbReference type="Gene3D" id="3.90.930.12">
    <property type="entry name" value="Ribosomal protein L6, alpha-beta domain"/>
    <property type="match status" value="1"/>
</dbReference>
<dbReference type="EMBL" id="JACXVP010000006">
    <property type="protein sequence ID" value="KAG5600473.1"/>
    <property type="molecule type" value="Genomic_DNA"/>
</dbReference>
<dbReference type="GO" id="GO:0005840">
    <property type="term" value="C:ribosome"/>
    <property type="evidence" value="ECO:0007669"/>
    <property type="project" value="InterPro"/>
</dbReference>
<name>A0A9J5YJF9_SOLCO</name>
<keyword evidence="2" id="KW-1185">Reference proteome</keyword>
<evidence type="ECO:0000313" key="1">
    <source>
        <dbReference type="EMBL" id="KAG5600473.1"/>
    </source>
</evidence>
<dbReference type="Proteomes" id="UP000824120">
    <property type="component" value="Chromosome 6"/>
</dbReference>
<reference evidence="1 2" key="1">
    <citation type="submission" date="2020-09" db="EMBL/GenBank/DDBJ databases">
        <title>De no assembly of potato wild relative species, Solanum commersonii.</title>
        <authorList>
            <person name="Cho K."/>
        </authorList>
    </citation>
    <scope>NUCLEOTIDE SEQUENCE [LARGE SCALE GENOMIC DNA]</scope>
    <source>
        <strain evidence="1">LZ3.2</strain>
        <tissue evidence="1">Leaf</tissue>
    </source>
</reference>
<comment type="caution">
    <text evidence="1">The sequence shown here is derived from an EMBL/GenBank/DDBJ whole genome shotgun (WGS) entry which is preliminary data.</text>
</comment>
<proteinExistence type="predicted"/>
<feature type="non-terminal residue" evidence="1">
    <location>
        <position position="1"/>
    </location>
</feature>
<gene>
    <name evidence="1" type="ORF">H5410_031843</name>
</gene>
<dbReference type="GO" id="GO:0006412">
    <property type="term" value="P:translation"/>
    <property type="evidence" value="ECO:0007669"/>
    <property type="project" value="InterPro"/>
</dbReference>
<dbReference type="AlphaFoldDB" id="A0A9J5YJF9"/>
<dbReference type="InterPro" id="IPR036789">
    <property type="entry name" value="Ribosomal_uL6-like_a/b-dom_sf"/>
</dbReference>
<dbReference type="GO" id="GO:0019843">
    <property type="term" value="F:rRNA binding"/>
    <property type="evidence" value="ECO:0007669"/>
    <property type="project" value="InterPro"/>
</dbReference>
<accession>A0A9J5YJF9</accession>